<organism evidence="1 2">
    <name type="scientific">Suillus plorans</name>
    <dbReference type="NCBI Taxonomy" id="116603"/>
    <lineage>
        <taxon>Eukaryota</taxon>
        <taxon>Fungi</taxon>
        <taxon>Dikarya</taxon>
        <taxon>Basidiomycota</taxon>
        <taxon>Agaricomycotina</taxon>
        <taxon>Agaricomycetes</taxon>
        <taxon>Agaricomycetidae</taxon>
        <taxon>Boletales</taxon>
        <taxon>Suillineae</taxon>
        <taxon>Suillaceae</taxon>
        <taxon>Suillus</taxon>
    </lineage>
</organism>
<keyword evidence="2" id="KW-1185">Reference proteome</keyword>
<protein>
    <submittedName>
        <fullName evidence="1">Uncharacterized protein</fullName>
    </submittedName>
</protein>
<evidence type="ECO:0000313" key="1">
    <source>
        <dbReference type="EMBL" id="KAG1784429.1"/>
    </source>
</evidence>
<gene>
    <name evidence="1" type="ORF">HD556DRAFT_1427727</name>
</gene>
<reference evidence="1" key="1">
    <citation type="journal article" date="2020" name="New Phytol.">
        <title>Comparative genomics reveals dynamic genome evolution in host specialist ectomycorrhizal fungi.</title>
        <authorList>
            <person name="Lofgren L.A."/>
            <person name="Nguyen N.H."/>
            <person name="Vilgalys R."/>
            <person name="Ruytinx J."/>
            <person name="Liao H.L."/>
            <person name="Branco S."/>
            <person name="Kuo A."/>
            <person name="LaButti K."/>
            <person name="Lipzen A."/>
            <person name="Andreopoulos W."/>
            <person name="Pangilinan J."/>
            <person name="Riley R."/>
            <person name="Hundley H."/>
            <person name="Na H."/>
            <person name="Barry K."/>
            <person name="Grigoriev I.V."/>
            <person name="Stajich J.E."/>
            <person name="Kennedy P.G."/>
        </authorList>
    </citation>
    <scope>NUCLEOTIDE SEQUENCE</scope>
    <source>
        <strain evidence="1">S12</strain>
    </source>
</reference>
<dbReference type="AlphaFoldDB" id="A0A9P7A8G3"/>
<evidence type="ECO:0000313" key="2">
    <source>
        <dbReference type="Proteomes" id="UP000719766"/>
    </source>
</evidence>
<dbReference type="Proteomes" id="UP000719766">
    <property type="component" value="Unassembled WGS sequence"/>
</dbReference>
<proteinExistence type="predicted"/>
<dbReference type="OrthoDB" id="10452734at2759"/>
<accession>A0A9P7A8G3</accession>
<sequence length="70" mass="7485">MVHGWWTAGAILPKNSFYILLLSVAFVQIPAVPVTSNPDCARSLSPGDGVGQWVCPAPAFKGSMQRKVKS</sequence>
<dbReference type="GeneID" id="64598433"/>
<comment type="caution">
    <text evidence="1">The sequence shown here is derived from an EMBL/GenBank/DDBJ whole genome shotgun (WGS) entry which is preliminary data.</text>
</comment>
<name>A0A9P7A8G3_9AGAM</name>
<dbReference type="EMBL" id="JABBWE010000147">
    <property type="protein sequence ID" value="KAG1784429.1"/>
    <property type="molecule type" value="Genomic_DNA"/>
</dbReference>
<dbReference type="RefSeq" id="XP_041151914.1">
    <property type="nucleotide sequence ID" value="XM_041304669.1"/>
</dbReference>